<keyword evidence="5" id="KW-0597">Phosphoprotein</keyword>
<dbReference type="GO" id="GO:0010494">
    <property type="term" value="C:cytoplasmic stress granule"/>
    <property type="evidence" value="ECO:0007669"/>
    <property type="project" value="UniProtKB-SubCell"/>
</dbReference>
<accession>A0AAV2IIU9</accession>
<comment type="subcellular location">
    <subcellularLocation>
        <location evidence="1">Cytoplasm</location>
        <location evidence="1">Stress granule</location>
    </subcellularLocation>
    <subcellularLocation>
        <location evidence="2">Nucleus speckle</location>
    </subcellularLocation>
</comment>
<keyword evidence="6" id="KW-0832">Ubl conjugation</keyword>
<evidence type="ECO:0000256" key="10">
    <source>
        <dbReference type="ARBA" id="ARBA00045449"/>
    </source>
</evidence>
<protein>
    <recommendedName>
        <fullName evidence="3">DAZ-associated protein 2</fullName>
    </recommendedName>
    <alternativeName>
        <fullName evidence="8">Deleted in azoospermia-associated protein 2</fullName>
    </alternativeName>
    <alternativeName>
        <fullName evidence="9">Proline-rich transcript in brain protein</fullName>
    </alternativeName>
</protein>
<feature type="region of interest" description="Disordered" evidence="11">
    <location>
        <begin position="1"/>
        <end position="51"/>
    </location>
</feature>
<organism evidence="12 13">
    <name type="scientific">Lymnaea stagnalis</name>
    <name type="common">Great pond snail</name>
    <name type="synonym">Helix stagnalis</name>
    <dbReference type="NCBI Taxonomy" id="6523"/>
    <lineage>
        <taxon>Eukaryota</taxon>
        <taxon>Metazoa</taxon>
        <taxon>Spiralia</taxon>
        <taxon>Lophotrochozoa</taxon>
        <taxon>Mollusca</taxon>
        <taxon>Gastropoda</taxon>
        <taxon>Heterobranchia</taxon>
        <taxon>Euthyneura</taxon>
        <taxon>Panpulmonata</taxon>
        <taxon>Hygrophila</taxon>
        <taxon>Lymnaeoidea</taxon>
        <taxon>Lymnaeidae</taxon>
        <taxon>Lymnaea</taxon>
    </lineage>
</organism>
<evidence type="ECO:0000256" key="6">
    <source>
        <dbReference type="ARBA" id="ARBA00022843"/>
    </source>
</evidence>
<evidence type="ECO:0000256" key="11">
    <source>
        <dbReference type="SAM" id="MobiDB-lite"/>
    </source>
</evidence>
<evidence type="ECO:0000256" key="8">
    <source>
        <dbReference type="ARBA" id="ARBA00032174"/>
    </source>
</evidence>
<evidence type="ECO:0000256" key="1">
    <source>
        <dbReference type="ARBA" id="ARBA00004210"/>
    </source>
</evidence>
<dbReference type="PANTHER" id="PTHR31638">
    <property type="entry name" value="DAZ-ASSOCIATED PROTEIN 2"/>
    <property type="match status" value="1"/>
</dbReference>
<sequence>MSHPTKDQAYGTPVQGGYFQNQQQGPPQMAQYPPPTYSYAPPPYSSQPYPGAHFQQAQQYTYTTGVPQPSQPYPGAHGMMAQGPPPPYTAYQHAYSVGYPTQHGYSIQQTHNAVAQFDSGARFDGIATQHIPPPPPGCAPNAAQMAVAQGGTVLATQKKAGWFTGGSGGGVSFW</sequence>
<feature type="compositionally biased region" description="Low complexity" evidence="11">
    <location>
        <begin position="13"/>
        <end position="31"/>
    </location>
</feature>
<name>A0AAV2IIU9_LYMST</name>
<evidence type="ECO:0000313" key="13">
    <source>
        <dbReference type="Proteomes" id="UP001497497"/>
    </source>
</evidence>
<keyword evidence="7" id="KW-0539">Nucleus</keyword>
<evidence type="ECO:0000256" key="4">
    <source>
        <dbReference type="ARBA" id="ARBA00022490"/>
    </source>
</evidence>
<dbReference type="GO" id="GO:0016607">
    <property type="term" value="C:nuclear speck"/>
    <property type="evidence" value="ECO:0007669"/>
    <property type="project" value="UniProtKB-SubCell"/>
</dbReference>
<feature type="compositionally biased region" description="Pro residues" evidence="11">
    <location>
        <begin position="32"/>
        <end position="45"/>
    </location>
</feature>
<keyword evidence="4" id="KW-0963">Cytoplasm</keyword>
<dbReference type="PANTHER" id="PTHR31638:SF3">
    <property type="entry name" value="DAZ-ASSOCIATED PROTEIN 2"/>
    <property type="match status" value="1"/>
</dbReference>
<dbReference type="EMBL" id="CAXITT010000772">
    <property type="protein sequence ID" value="CAL1546113.1"/>
    <property type="molecule type" value="Genomic_DNA"/>
</dbReference>
<reference evidence="12 13" key="1">
    <citation type="submission" date="2024-04" db="EMBL/GenBank/DDBJ databases">
        <authorList>
            <consortium name="Genoscope - CEA"/>
            <person name="William W."/>
        </authorList>
    </citation>
    <scope>NUCLEOTIDE SEQUENCE [LARGE SCALE GENOMIC DNA]</scope>
</reference>
<evidence type="ECO:0000313" key="12">
    <source>
        <dbReference type="EMBL" id="CAL1546113.1"/>
    </source>
</evidence>
<keyword evidence="13" id="KW-1185">Reference proteome</keyword>
<comment type="function">
    <text evidence="10">In unstressed cells, promotes SIAH1-mediated polyubiquitination and degradation of the serine/threonine-protein kinase HIPK2, probably by acting as a loading factor that potentiates complex formation between HIPK2 and ubiquitin ligase SIAH1. In response to DNA damage, localizes to the nucleus following phosphorylation by HIPK2 and modulates the expression of a subset of TP53/p53 target genes by binding to TP53 at target gene promoters. This limits the expression of a number of cell death-mediating TP53 target genes, reducing DNA damage-induced cell death. Enhances the binding of transcription factor TCF7L2/TCF4, a Wnt signaling pathway effector, to the promoters of target genes. Plays a role in stress granule formation.</text>
</comment>
<evidence type="ECO:0000256" key="5">
    <source>
        <dbReference type="ARBA" id="ARBA00022553"/>
    </source>
</evidence>
<evidence type="ECO:0000256" key="2">
    <source>
        <dbReference type="ARBA" id="ARBA00004324"/>
    </source>
</evidence>
<evidence type="ECO:0000256" key="3">
    <source>
        <dbReference type="ARBA" id="ARBA00014066"/>
    </source>
</evidence>
<comment type="caution">
    <text evidence="12">The sequence shown here is derived from an EMBL/GenBank/DDBJ whole genome shotgun (WGS) entry which is preliminary data.</text>
</comment>
<dbReference type="InterPro" id="IPR022730">
    <property type="entry name" value="DAZ_assoc-2"/>
</dbReference>
<evidence type="ECO:0000256" key="9">
    <source>
        <dbReference type="ARBA" id="ARBA00034352"/>
    </source>
</evidence>
<dbReference type="Pfam" id="PF11029">
    <property type="entry name" value="DAZAP2"/>
    <property type="match status" value="1"/>
</dbReference>
<dbReference type="Proteomes" id="UP001497497">
    <property type="component" value="Unassembled WGS sequence"/>
</dbReference>
<dbReference type="AlphaFoldDB" id="A0AAV2IIU9"/>
<gene>
    <name evidence="12" type="ORF">GSLYS_00019490001</name>
</gene>
<evidence type="ECO:0000256" key="7">
    <source>
        <dbReference type="ARBA" id="ARBA00023242"/>
    </source>
</evidence>
<proteinExistence type="predicted"/>